<accession>A0A517ZRZ4</accession>
<dbReference type="KEGG" id="sdyn:Mal52_37040"/>
<dbReference type="RefSeq" id="WP_145377616.1">
    <property type="nucleotide sequence ID" value="NZ_CP036276.1"/>
</dbReference>
<dbReference type="Proteomes" id="UP000319383">
    <property type="component" value="Chromosome"/>
</dbReference>
<dbReference type="EMBL" id="CP036276">
    <property type="protein sequence ID" value="QDU45213.1"/>
    <property type="molecule type" value="Genomic_DNA"/>
</dbReference>
<keyword evidence="1" id="KW-1133">Transmembrane helix</keyword>
<evidence type="ECO:0000313" key="3">
    <source>
        <dbReference type="Proteomes" id="UP000319383"/>
    </source>
</evidence>
<protein>
    <submittedName>
        <fullName evidence="2">Uncharacterized protein</fullName>
    </submittedName>
</protein>
<dbReference type="AlphaFoldDB" id="A0A517ZRZ4"/>
<keyword evidence="3" id="KW-1185">Reference proteome</keyword>
<organism evidence="2 3">
    <name type="scientific">Symmachiella dynata</name>
    <dbReference type="NCBI Taxonomy" id="2527995"/>
    <lineage>
        <taxon>Bacteria</taxon>
        <taxon>Pseudomonadati</taxon>
        <taxon>Planctomycetota</taxon>
        <taxon>Planctomycetia</taxon>
        <taxon>Planctomycetales</taxon>
        <taxon>Planctomycetaceae</taxon>
        <taxon>Symmachiella</taxon>
    </lineage>
</organism>
<proteinExistence type="predicted"/>
<feature type="transmembrane region" description="Helical" evidence="1">
    <location>
        <begin position="45"/>
        <end position="68"/>
    </location>
</feature>
<keyword evidence="1" id="KW-0812">Transmembrane</keyword>
<sequence>MKEFLGYVGAAVVILTVLGLIVYAGLVIAYLCSWKKIVDIWQGKGHYAFALPFSAIGAFAIVSILGFQSGSDKLLSFDAFGLKFSGPAGPATLWIVCYLSLVSSVKILGK</sequence>
<evidence type="ECO:0000313" key="2">
    <source>
        <dbReference type="EMBL" id="QDU45213.1"/>
    </source>
</evidence>
<feature type="transmembrane region" description="Helical" evidence="1">
    <location>
        <begin position="88"/>
        <end position="108"/>
    </location>
</feature>
<feature type="transmembrane region" description="Helical" evidence="1">
    <location>
        <begin position="6"/>
        <end position="33"/>
    </location>
</feature>
<keyword evidence="1" id="KW-0472">Membrane</keyword>
<evidence type="ECO:0000256" key="1">
    <source>
        <dbReference type="SAM" id="Phobius"/>
    </source>
</evidence>
<gene>
    <name evidence="2" type="ORF">Mal52_37040</name>
</gene>
<name>A0A517ZRZ4_9PLAN</name>
<reference evidence="2 3" key="1">
    <citation type="submission" date="2019-02" db="EMBL/GenBank/DDBJ databases">
        <title>Deep-cultivation of Planctomycetes and their phenomic and genomic characterization uncovers novel biology.</title>
        <authorList>
            <person name="Wiegand S."/>
            <person name="Jogler M."/>
            <person name="Boedeker C."/>
            <person name="Pinto D."/>
            <person name="Vollmers J."/>
            <person name="Rivas-Marin E."/>
            <person name="Kohn T."/>
            <person name="Peeters S.H."/>
            <person name="Heuer A."/>
            <person name="Rast P."/>
            <person name="Oberbeckmann S."/>
            <person name="Bunk B."/>
            <person name="Jeske O."/>
            <person name="Meyerdierks A."/>
            <person name="Storesund J.E."/>
            <person name="Kallscheuer N."/>
            <person name="Luecker S."/>
            <person name="Lage O.M."/>
            <person name="Pohl T."/>
            <person name="Merkel B.J."/>
            <person name="Hornburger P."/>
            <person name="Mueller R.-W."/>
            <person name="Bruemmer F."/>
            <person name="Labrenz M."/>
            <person name="Spormann A.M."/>
            <person name="Op den Camp H."/>
            <person name="Overmann J."/>
            <person name="Amann R."/>
            <person name="Jetten M.S.M."/>
            <person name="Mascher T."/>
            <person name="Medema M.H."/>
            <person name="Devos D.P."/>
            <person name="Kaster A.-K."/>
            <person name="Ovreas L."/>
            <person name="Rohde M."/>
            <person name="Galperin M.Y."/>
            <person name="Jogler C."/>
        </authorList>
    </citation>
    <scope>NUCLEOTIDE SEQUENCE [LARGE SCALE GENOMIC DNA]</scope>
    <source>
        <strain evidence="2 3">Mal52</strain>
    </source>
</reference>